<protein>
    <submittedName>
        <fullName evidence="2">Uncharacterized protein</fullName>
    </submittedName>
</protein>
<gene>
    <name evidence="2" type="ORF">Nepgr_006174</name>
</gene>
<accession>A0AAD3XH57</accession>
<dbReference type="Proteomes" id="UP001279734">
    <property type="component" value="Unassembled WGS sequence"/>
</dbReference>
<organism evidence="2 3">
    <name type="scientific">Nepenthes gracilis</name>
    <name type="common">Slender pitcher plant</name>
    <dbReference type="NCBI Taxonomy" id="150966"/>
    <lineage>
        <taxon>Eukaryota</taxon>
        <taxon>Viridiplantae</taxon>
        <taxon>Streptophyta</taxon>
        <taxon>Embryophyta</taxon>
        <taxon>Tracheophyta</taxon>
        <taxon>Spermatophyta</taxon>
        <taxon>Magnoliopsida</taxon>
        <taxon>eudicotyledons</taxon>
        <taxon>Gunneridae</taxon>
        <taxon>Pentapetalae</taxon>
        <taxon>Caryophyllales</taxon>
        <taxon>Nepenthaceae</taxon>
        <taxon>Nepenthes</taxon>
    </lineage>
</organism>
<feature type="compositionally biased region" description="Basic and acidic residues" evidence="1">
    <location>
        <begin position="18"/>
        <end position="32"/>
    </location>
</feature>
<evidence type="ECO:0000256" key="1">
    <source>
        <dbReference type="SAM" id="MobiDB-lite"/>
    </source>
</evidence>
<name>A0AAD3XH57_NEPGR</name>
<feature type="region of interest" description="Disordered" evidence="1">
    <location>
        <begin position="1"/>
        <end position="33"/>
    </location>
</feature>
<comment type="caution">
    <text evidence="2">The sequence shown here is derived from an EMBL/GenBank/DDBJ whole genome shotgun (WGS) entry which is preliminary data.</text>
</comment>
<proteinExistence type="predicted"/>
<dbReference type="EMBL" id="BSYO01000005">
    <property type="protein sequence ID" value="GMH04335.1"/>
    <property type="molecule type" value="Genomic_DNA"/>
</dbReference>
<keyword evidence="3" id="KW-1185">Reference proteome</keyword>
<dbReference type="AlphaFoldDB" id="A0AAD3XH57"/>
<sequence length="132" mass="15308">MVVKHIERTEVSSSGFGEKPDSKISSSNDHHSKQIMTAEGTANWKNSPIPWKTFIESVERVLAHTVENFMHSARKITFNHNNISIATAAPRFFSPDLKTKTQHSGTWRHRMMQEHNSMERIKLCDWKYRTRG</sequence>
<feature type="compositionally biased region" description="Basic and acidic residues" evidence="1">
    <location>
        <begin position="1"/>
        <end position="10"/>
    </location>
</feature>
<reference evidence="2" key="1">
    <citation type="submission" date="2023-05" db="EMBL/GenBank/DDBJ databases">
        <title>Nepenthes gracilis genome sequencing.</title>
        <authorList>
            <person name="Fukushima K."/>
        </authorList>
    </citation>
    <scope>NUCLEOTIDE SEQUENCE</scope>
    <source>
        <strain evidence="2">SING2019-196</strain>
    </source>
</reference>
<evidence type="ECO:0000313" key="2">
    <source>
        <dbReference type="EMBL" id="GMH04335.1"/>
    </source>
</evidence>
<evidence type="ECO:0000313" key="3">
    <source>
        <dbReference type="Proteomes" id="UP001279734"/>
    </source>
</evidence>